<reference evidence="1 2" key="1">
    <citation type="submission" date="2017-08" db="EMBL/GenBank/DDBJ databases">
        <title>Virgibacillus indicus sp. nov. and Virgibacillus profoundi sp. nov, two moderately halophilic bacteria isolated from marine sediment by using the Microfluidic Streak Plate.</title>
        <authorList>
            <person name="Xu B."/>
            <person name="Hu B."/>
            <person name="Wang J."/>
            <person name="Zhu Y."/>
            <person name="Huang L."/>
            <person name="Du W."/>
            <person name="Huang Y."/>
        </authorList>
    </citation>
    <scope>NUCLEOTIDE SEQUENCE [LARGE SCALE GENOMIC DNA]</scope>
    <source>
        <strain evidence="1 2">IO3-P2-C2</strain>
    </source>
</reference>
<keyword evidence="2" id="KW-1185">Reference proteome</keyword>
<dbReference type="SUPFAM" id="SSF50346">
    <property type="entry name" value="PRC-barrel domain"/>
    <property type="match status" value="2"/>
</dbReference>
<sequence length="237" mass="27831">MFYLTSDLKTYNIHASDGEMGKVKDLYFDDNKWAIRYAVIDTRKWLPGRRVLLSPSSFLTLNEADKFLEVKYDKETIRNSPSIPDESFITKDVENSLVGYYGWTKYWTGNMLWGPNDYPMEEFKKHEDVQLRDAPVDSGLNYDLRSEDETFGFKVHANDGKIGTVADMIYDDENWKLRYIIVQSSESMTEEQLYLFETEAIESADWFENDIYIKTTLEEVKLKKLYKEKGSMLTDLQ</sequence>
<dbReference type="AlphaFoldDB" id="A0A265N7V4"/>
<dbReference type="RefSeq" id="WP_094886569.1">
    <property type="nucleotide sequence ID" value="NZ_NPMS01000007.1"/>
</dbReference>
<gene>
    <name evidence="1" type="ORF">CIL03_14350</name>
</gene>
<dbReference type="EMBL" id="NPMS01000007">
    <property type="protein sequence ID" value="OZU87881.1"/>
    <property type="molecule type" value="Genomic_DNA"/>
</dbReference>
<comment type="caution">
    <text evidence="1">The sequence shown here is derived from an EMBL/GenBank/DDBJ whole genome shotgun (WGS) entry which is preliminary data.</text>
</comment>
<evidence type="ECO:0000313" key="2">
    <source>
        <dbReference type="Proteomes" id="UP000216498"/>
    </source>
</evidence>
<dbReference type="Proteomes" id="UP000216498">
    <property type="component" value="Unassembled WGS sequence"/>
</dbReference>
<name>A0A265N7V4_9BACI</name>
<evidence type="ECO:0000313" key="1">
    <source>
        <dbReference type="EMBL" id="OZU87881.1"/>
    </source>
</evidence>
<dbReference type="InterPro" id="IPR014747">
    <property type="entry name" value="Bac_photo_RC_H_C"/>
</dbReference>
<evidence type="ECO:0008006" key="3">
    <source>
        <dbReference type="Google" id="ProtNLM"/>
    </source>
</evidence>
<dbReference type="InterPro" id="IPR011033">
    <property type="entry name" value="PRC_barrel-like_sf"/>
</dbReference>
<dbReference type="GO" id="GO:0019684">
    <property type="term" value="P:photosynthesis, light reaction"/>
    <property type="evidence" value="ECO:0007669"/>
    <property type="project" value="InterPro"/>
</dbReference>
<dbReference type="OrthoDB" id="9793882at2"/>
<organism evidence="1 2">
    <name type="scientific">Virgibacillus indicus</name>
    <dbReference type="NCBI Taxonomy" id="2024554"/>
    <lineage>
        <taxon>Bacteria</taxon>
        <taxon>Bacillati</taxon>
        <taxon>Bacillota</taxon>
        <taxon>Bacilli</taxon>
        <taxon>Bacillales</taxon>
        <taxon>Bacillaceae</taxon>
        <taxon>Virgibacillus</taxon>
    </lineage>
</organism>
<protein>
    <recommendedName>
        <fullName evidence="3">PRC-barrel domain-containing protein</fullName>
    </recommendedName>
</protein>
<accession>A0A265N7V4</accession>
<dbReference type="GO" id="GO:0030077">
    <property type="term" value="C:plasma membrane light-harvesting complex"/>
    <property type="evidence" value="ECO:0007669"/>
    <property type="project" value="InterPro"/>
</dbReference>
<proteinExistence type="predicted"/>
<dbReference type="Gene3D" id="3.90.50.10">
    <property type="entry name" value="Photosynthetic Reaction Center, subunit H, domain 2"/>
    <property type="match status" value="2"/>
</dbReference>